<evidence type="ECO:0000256" key="1">
    <source>
        <dbReference type="SAM" id="MobiDB-lite"/>
    </source>
</evidence>
<protein>
    <submittedName>
        <fullName evidence="2">17713_t:CDS:1</fullName>
    </submittedName>
</protein>
<name>A0A9N9B8M8_9GLOM</name>
<dbReference type="AlphaFoldDB" id="A0A9N9B8M8"/>
<organism evidence="2 3">
    <name type="scientific">Racocetra fulgida</name>
    <dbReference type="NCBI Taxonomy" id="60492"/>
    <lineage>
        <taxon>Eukaryota</taxon>
        <taxon>Fungi</taxon>
        <taxon>Fungi incertae sedis</taxon>
        <taxon>Mucoromycota</taxon>
        <taxon>Glomeromycotina</taxon>
        <taxon>Glomeromycetes</taxon>
        <taxon>Diversisporales</taxon>
        <taxon>Gigasporaceae</taxon>
        <taxon>Racocetra</taxon>
    </lineage>
</organism>
<proteinExistence type="predicted"/>
<feature type="non-terminal residue" evidence="2">
    <location>
        <position position="45"/>
    </location>
</feature>
<dbReference type="Proteomes" id="UP000789396">
    <property type="component" value="Unassembled WGS sequence"/>
</dbReference>
<reference evidence="2" key="1">
    <citation type="submission" date="2021-06" db="EMBL/GenBank/DDBJ databases">
        <authorList>
            <person name="Kallberg Y."/>
            <person name="Tangrot J."/>
            <person name="Rosling A."/>
        </authorList>
    </citation>
    <scope>NUCLEOTIDE SEQUENCE</scope>
    <source>
        <strain evidence="2">IN212</strain>
    </source>
</reference>
<gene>
    <name evidence="2" type="ORF">RFULGI_LOCUS4810</name>
</gene>
<evidence type="ECO:0000313" key="3">
    <source>
        <dbReference type="Proteomes" id="UP000789396"/>
    </source>
</evidence>
<sequence length="45" mass="5187">MRPLYQLEGIYYSVNESEEESIEITTMNESSVTNESAEIIDENVE</sequence>
<feature type="region of interest" description="Disordered" evidence="1">
    <location>
        <begin position="22"/>
        <end position="45"/>
    </location>
</feature>
<comment type="caution">
    <text evidence="2">The sequence shown here is derived from an EMBL/GenBank/DDBJ whole genome shotgun (WGS) entry which is preliminary data.</text>
</comment>
<evidence type="ECO:0000313" key="2">
    <source>
        <dbReference type="EMBL" id="CAG8555004.1"/>
    </source>
</evidence>
<keyword evidence="3" id="KW-1185">Reference proteome</keyword>
<accession>A0A9N9B8M8</accession>
<dbReference type="EMBL" id="CAJVPZ010005017">
    <property type="protein sequence ID" value="CAG8555004.1"/>
    <property type="molecule type" value="Genomic_DNA"/>
</dbReference>